<dbReference type="PANTHER" id="PTHR43048">
    <property type="entry name" value="METHYLMALONYL-COA EPIMERASE"/>
    <property type="match status" value="1"/>
</dbReference>
<protein>
    <submittedName>
        <fullName evidence="3">Glyoxalase</fullName>
    </submittedName>
</protein>
<dbReference type="GO" id="GO:0004462">
    <property type="term" value="F:lactoylglutathione lyase activity"/>
    <property type="evidence" value="ECO:0007669"/>
    <property type="project" value="InterPro"/>
</dbReference>
<dbReference type="AlphaFoldDB" id="A0A917ZYD5"/>
<organism evidence="3 4">
    <name type="scientific">Wenjunlia tyrosinilytica</name>
    <dbReference type="NCBI Taxonomy" id="1544741"/>
    <lineage>
        <taxon>Bacteria</taxon>
        <taxon>Bacillati</taxon>
        <taxon>Actinomycetota</taxon>
        <taxon>Actinomycetes</taxon>
        <taxon>Kitasatosporales</taxon>
        <taxon>Streptomycetaceae</taxon>
        <taxon>Wenjunlia</taxon>
    </lineage>
</organism>
<evidence type="ECO:0000259" key="2">
    <source>
        <dbReference type="PROSITE" id="PS51819"/>
    </source>
</evidence>
<sequence>MIRDFHHTVLLVTNIQRSLDFYCGTLGFELISADDDRRGPFLDQMFALDDVLIKLALVRGGGEIIELIEPVSPPELLHTDASSHRFGIARIGFEVDDIDNMVLDLTAQGVEFLSPVVDMTVGHYAGGKVVFFRDPDGILLELQQPAVPGQIT</sequence>
<dbReference type="PANTHER" id="PTHR43048:SF3">
    <property type="entry name" value="METHYLMALONYL-COA EPIMERASE, MITOCHONDRIAL"/>
    <property type="match status" value="1"/>
</dbReference>
<dbReference type="InterPro" id="IPR051785">
    <property type="entry name" value="MMCE/EMCE_epimerase"/>
</dbReference>
<proteinExistence type="predicted"/>
<dbReference type="GO" id="GO:0046872">
    <property type="term" value="F:metal ion binding"/>
    <property type="evidence" value="ECO:0007669"/>
    <property type="project" value="UniProtKB-KW"/>
</dbReference>
<reference evidence="3" key="2">
    <citation type="submission" date="2020-09" db="EMBL/GenBank/DDBJ databases">
        <authorList>
            <person name="Sun Q."/>
            <person name="Zhou Y."/>
        </authorList>
    </citation>
    <scope>NUCLEOTIDE SEQUENCE</scope>
    <source>
        <strain evidence="3">CGMCC 4.7201</strain>
    </source>
</reference>
<keyword evidence="1" id="KW-0479">Metal-binding</keyword>
<dbReference type="RefSeq" id="WP_189134820.1">
    <property type="nucleotide sequence ID" value="NZ_BMMS01000032.1"/>
</dbReference>
<reference evidence="3" key="1">
    <citation type="journal article" date="2014" name="Int. J. Syst. Evol. Microbiol.">
        <title>Complete genome sequence of Corynebacterium casei LMG S-19264T (=DSM 44701T), isolated from a smear-ripened cheese.</title>
        <authorList>
            <consortium name="US DOE Joint Genome Institute (JGI-PGF)"/>
            <person name="Walter F."/>
            <person name="Albersmeier A."/>
            <person name="Kalinowski J."/>
            <person name="Ruckert C."/>
        </authorList>
    </citation>
    <scope>NUCLEOTIDE SEQUENCE</scope>
    <source>
        <strain evidence="3">CGMCC 4.7201</strain>
    </source>
</reference>
<evidence type="ECO:0000313" key="3">
    <source>
        <dbReference type="EMBL" id="GGO97182.1"/>
    </source>
</evidence>
<keyword evidence="4" id="KW-1185">Reference proteome</keyword>
<dbReference type="InterPro" id="IPR029068">
    <property type="entry name" value="Glyas_Bleomycin-R_OHBP_Dase"/>
</dbReference>
<dbReference type="InterPro" id="IPR037523">
    <property type="entry name" value="VOC_core"/>
</dbReference>
<evidence type="ECO:0000313" key="4">
    <source>
        <dbReference type="Proteomes" id="UP000641932"/>
    </source>
</evidence>
<dbReference type="Gene3D" id="3.10.180.10">
    <property type="entry name" value="2,3-Dihydroxybiphenyl 1,2-Dioxygenase, domain 1"/>
    <property type="match status" value="1"/>
</dbReference>
<dbReference type="InterPro" id="IPR018146">
    <property type="entry name" value="Glyoxalase_1_CS"/>
</dbReference>
<accession>A0A917ZYD5</accession>
<comment type="caution">
    <text evidence="3">The sequence shown here is derived from an EMBL/GenBank/DDBJ whole genome shotgun (WGS) entry which is preliminary data.</text>
</comment>
<dbReference type="InterPro" id="IPR004360">
    <property type="entry name" value="Glyas_Fos-R_dOase_dom"/>
</dbReference>
<evidence type="ECO:0000256" key="1">
    <source>
        <dbReference type="ARBA" id="ARBA00022723"/>
    </source>
</evidence>
<name>A0A917ZYD5_9ACTN</name>
<gene>
    <name evidence="3" type="ORF">GCM10012280_58400</name>
</gene>
<dbReference type="Pfam" id="PF00903">
    <property type="entry name" value="Glyoxalase"/>
    <property type="match status" value="1"/>
</dbReference>
<feature type="domain" description="VOC" evidence="2">
    <location>
        <begin position="4"/>
        <end position="145"/>
    </location>
</feature>
<dbReference type="EMBL" id="BMMS01000032">
    <property type="protein sequence ID" value="GGO97182.1"/>
    <property type="molecule type" value="Genomic_DNA"/>
</dbReference>
<dbReference type="PROSITE" id="PS51819">
    <property type="entry name" value="VOC"/>
    <property type="match status" value="1"/>
</dbReference>
<dbReference type="SUPFAM" id="SSF54593">
    <property type="entry name" value="Glyoxalase/Bleomycin resistance protein/Dihydroxybiphenyl dioxygenase"/>
    <property type="match status" value="1"/>
</dbReference>
<dbReference type="PROSITE" id="PS00934">
    <property type="entry name" value="GLYOXALASE_I_1"/>
    <property type="match status" value="1"/>
</dbReference>
<dbReference type="GO" id="GO:0046491">
    <property type="term" value="P:L-methylmalonyl-CoA metabolic process"/>
    <property type="evidence" value="ECO:0007669"/>
    <property type="project" value="TreeGrafter"/>
</dbReference>
<dbReference type="Proteomes" id="UP000641932">
    <property type="component" value="Unassembled WGS sequence"/>
</dbReference>
<dbReference type="GO" id="GO:0004493">
    <property type="term" value="F:methylmalonyl-CoA epimerase activity"/>
    <property type="evidence" value="ECO:0007669"/>
    <property type="project" value="TreeGrafter"/>
</dbReference>